<keyword evidence="1" id="KW-0472">Membrane</keyword>
<dbReference type="PANTHER" id="PTHR33121">
    <property type="entry name" value="CYCLIC DI-GMP PHOSPHODIESTERASE PDEF"/>
    <property type="match status" value="1"/>
</dbReference>
<dbReference type="Proteomes" id="UP000461010">
    <property type="component" value="Unassembled WGS sequence"/>
</dbReference>
<dbReference type="EMBL" id="WFKJ01000070">
    <property type="protein sequence ID" value="KAB7886883.1"/>
    <property type="molecule type" value="Genomic_DNA"/>
</dbReference>
<accession>A0A6L4WS30</accession>
<sequence length="359" mass="41661">MYSFIVFLPYYDLIIFNDSYIPWITPTFINVYLRTDGDLIAVAFQLFLVVLGVLIYIPFIKRYSKNQSSTIALEKIANKLDVSDTLESKKSILFQEAQSSLIKSHVKINKIIDTINQNNLLIYYQPKVNTKNKTSTEFEALLRVKKEDGSVKGPDFIIDIENSGLSSIIDIWVCKEVRKDMDIWKKNDFYPSISINIFPYTLSDDNYILKIIDILKGYDITFEIIERRSFLNNNILKNINLLKQNGFKLSLDDLGVGYTNFSILYELPFDSVKIDKKIIGFTNTKKGLSLYKNICNLCSDLNFEIILEGVETKEELKTLENKNAYIIQGWYFSKAIPFEKVEEFSLEIKNNFNFKLLNI</sequence>
<organism evidence="3 6">
    <name type="scientific">Poseidonibacter ostreae</name>
    <dbReference type="NCBI Taxonomy" id="2654171"/>
    <lineage>
        <taxon>Bacteria</taxon>
        <taxon>Pseudomonadati</taxon>
        <taxon>Campylobacterota</taxon>
        <taxon>Epsilonproteobacteria</taxon>
        <taxon>Campylobacterales</taxon>
        <taxon>Arcobacteraceae</taxon>
        <taxon>Poseidonibacter</taxon>
    </lineage>
</organism>
<evidence type="ECO:0000313" key="6">
    <source>
        <dbReference type="Proteomes" id="UP000472839"/>
    </source>
</evidence>
<evidence type="ECO:0000259" key="2">
    <source>
        <dbReference type="PROSITE" id="PS50883"/>
    </source>
</evidence>
<dbReference type="Gene3D" id="3.20.20.450">
    <property type="entry name" value="EAL domain"/>
    <property type="match status" value="1"/>
</dbReference>
<evidence type="ECO:0000256" key="1">
    <source>
        <dbReference type="SAM" id="Phobius"/>
    </source>
</evidence>
<dbReference type="InterPro" id="IPR035919">
    <property type="entry name" value="EAL_sf"/>
</dbReference>
<evidence type="ECO:0000313" key="5">
    <source>
        <dbReference type="Proteomes" id="UP000461010"/>
    </source>
</evidence>
<comment type="caution">
    <text evidence="3">The sequence shown here is derived from an EMBL/GenBank/DDBJ whole genome shotgun (WGS) entry which is preliminary data.</text>
</comment>
<dbReference type="EMBL" id="WFKK01000056">
    <property type="protein sequence ID" value="KAB7885490.1"/>
    <property type="molecule type" value="Genomic_DNA"/>
</dbReference>
<dbReference type="Pfam" id="PF00563">
    <property type="entry name" value="EAL"/>
    <property type="match status" value="1"/>
</dbReference>
<gene>
    <name evidence="4" type="ORF">GBG18_14350</name>
    <name evidence="3" type="ORF">GBG19_14015</name>
</gene>
<evidence type="ECO:0000313" key="4">
    <source>
        <dbReference type="EMBL" id="KAB7886883.1"/>
    </source>
</evidence>
<dbReference type="GO" id="GO:0071111">
    <property type="term" value="F:cyclic-guanylate-specific phosphodiesterase activity"/>
    <property type="evidence" value="ECO:0007669"/>
    <property type="project" value="InterPro"/>
</dbReference>
<dbReference type="CDD" id="cd01948">
    <property type="entry name" value="EAL"/>
    <property type="match status" value="1"/>
</dbReference>
<dbReference type="PROSITE" id="PS50883">
    <property type="entry name" value="EAL"/>
    <property type="match status" value="1"/>
</dbReference>
<reference evidence="5 6" key="1">
    <citation type="submission" date="2019-10" db="EMBL/GenBank/DDBJ databases">
        <title>Poseidonibacter ostreae sp. nov., isolated from the gut of the Ostrea denselamellosa.</title>
        <authorList>
            <person name="Choi A."/>
        </authorList>
    </citation>
    <scope>NUCLEOTIDE SEQUENCE [LARGE SCALE GENOMIC DNA]</scope>
    <source>
        <strain evidence="3 6">SJOD-M-33</strain>
        <strain evidence="4 5">SJOD-M-5</strain>
    </source>
</reference>
<dbReference type="InterPro" id="IPR001633">
    <property type="entry name" value="EAL_dom"/>
</dbReference>
<dbReference type="SUPFAM" id="SSF141868">
    <property type="entry name" value="EAL domain-like"/>
    <property type="match status" value="1"/>
</dbReference>
<keyword evidence="5" id="KW-1185">Reference proteome</keyword>
<proteinExistence type="predicted"/>
<protein>
    <submittedName>
        <fullName evidence="3">EAL domain-containing protein</fullName>
    </submittedName>
</protein>
<feature type="domain" description="EAL" evidence="2">
    <location>
        <begin position="104"/>
        <end position="349"/>
    </location>
</feature>
<dbReference type="AlphaFoldDB" id="A0A6L4WS30"/>
<dbReference type="Proteomes" id="UP000472839">
    <property type="component" value="Unassembled WGS sequence"/>
</dbReference>
<evidence type="ECO:0000313" key="3">
    <source>
        <dbReference type="EMBL" id="KAB7885490.1"/>
    </source>
</evidence>
<keyword evidence="1" id="KW-0812">Transmembrane</keyword>
<dbReference type="PANTHER" id="PTHR33121:SF71">
    <property type="entry name" value="OXYGEN SENSOR PROTEIN DOSP"/>
    <property type="match status" value="1"/>
</dbReference>
<dbReference type="RefSeq" id="WP_152192184.1">
    <property type="nucleotide sequence ID" value="NZ_WFKI01000013.1"/>
</dbReference>
<keyword evidence="1" id="KW-1133">Transmembrane helix</keyword>
<name>A0A6L4WS30_9BACT</name>
<dbReference type="InterPro" id="IPR050706">
    <property type="entry name" value="Cyclic-di-GMP_PDE-like"/>
</dbReference>
<dbReference type="SMART" id="SM00052">
    <property type="entry name" value="EAL"/>
    <property type="match status" value="1"/>
</dbReference>
<feature type="transmembrane region" description="Helical" evidence="1">
    <location>
        <begin position="39"/>
        <end position="59"/>
    </location>
</feature>